<dbReference type="STRING" id="1121865.OMW_01128"/>
<organism evidence="1 2">
    <name type="scientific">Enterococcus columbae DSM 7374 = ATCC 51263</name>
    <dbReference type="NCBI Taxonomy" id="1121865"/>
    <lineage>
        <taxon>Bacteria</taxon>
        <taxon>Bacillati</taxon>
        <taxon>Bacillota</taxon>
        <taxon>Bacilli</taxon>
        <taxon>Lactobacillales</taxon>
        <taxon>Enterococcaceae</taxon>
        <taxon>Enterococcus</taxon>
    </lineage>
</organism>
<dbReference type="Proteomes" id="UP000014113">
    <property type="component" value="Unassembled WGS sequence"/>
</dbReference>
<accession>S1NK58</accession>
<dbReference type="RefSeq" id="WP_016183270.1">
    <property type="nucleotide sequence ID" value="NZ_JXKI01000001.1"/>
</dbReference>
<dbReference type="EMBL" id="ASWJ01000008">
    <property type="protein sequence ID" value="EOW80571.1"/>
    <property type="molecule type" value="Genomic_DNA"/>
</dbReference>
<gene>
    <name evidence="1" type="ORF">I568_01748</name>
</gene>
<dbReference type="PATRIC" id="fig|1121865.3.peg.1099"/>
<dbReference type="AlphaFoldDB" id="S1NK58"/>
<evidence type="ECO:0000313" key="2">
    <source>
        <dbReference type="Proteomes" id="UP000014113"/>
    </source>
</evidence>
<dbReference type="PANTHER" id="PTHR36454">
    <property type="entry name" value="LMO2823 PROTEIN"/>
    <property type="match status" value="1"/>
</dbReference>
<protein>
    <recommendedName>
        <fullName evidence="3">DUF1015 domain-containing protein</fullName>
    </recommendedName>
</protein>
<reference evidence="1 2" key="1">
    <citation type="submission" date="2013-03" db="EMBL/GenBank/DDBJ databases">
        <title>The Genome Sequence of Enterococcus columbae ATCC_51263 (PacBio/Illumina hybrid assembly).</title>
        <authorList>
            <consortium name="The Broad Institute Genomics Platform"/>
            <consortium name="The Broad Institute Genome Sequencing Center for Infectious Disease"/>
            <person name="Earl A."/>
            <person name="Russ C."/>
            <person name="Gilmore M."/>
            <person name="Surin D."/>
            <person name="Walker B."/>
            <person name="Young S."/>
            <person name="Zeng Q."/>
            <person name="Gargeya S."/>
            <person name="Fitzgerald M."/>
            <person name="Haas B."/>
            <person name="Abouelleil A."/>
            <person name="Allen A.W."/>
            <person name="Alvarado L."/>
            <person name="Arachchi H.M."/>
            <person name="Berlin A.M."/>
            <person name="Chapman S.B."/>
            <person name="Gainer-Dewar J."/>
            <person name="Goldberg J."/>
            <person name="Griggs A."/>
            <person name="Gujja S."/>
            <person name="Hansen M."/>
            <person name="Howarth C."/>
            <person name="Imamovic A."/>
            <person name="Ireland A."/>
            <person name="Larimer J."/>
            <person name="McCowan C."/>
            <person name="Murphy C."/>
            <person name="Pearson M."/>
            <person name="Poon T.W."/>
            <person name="Priest M."/>
            <person name="Roberts A."/>
            <person name="Saif S."/>
            <person name="Shea T."/>
            <person name="Sisk P."/>
            <person name="Sykes S."/>
            <person name="Wortman J."/>
            <person name="Nusbaum C."/>
            <person name="Birren B."/>
        </authorList>
    </citation>
    <scope>NUCLEOTIDE SEQUENCE [LARGE SCALE GENOMIC DNA]</scope>
    <source>
        <strain evidence="1 2">ATCC 51263</strain>
    </source>
</reference>
<evidence type="ECO:0008006" key="3">
    <source>
        <dbReference type="Google" id="ProtNLM"/>
    </source>
</evidence>
<keyword evidence="2" id="KW-1185">Reference proteome</keyword>
<name>S1NK58_9ENTE</name>
<dbReference type="OrthoDB" id="9781616at2"/>
<dbReference type="eggNOG" id="COG4198">
    <property type="taxonomic scope" value="Bacteria"/>
</dbReference>
<dbReference type="PIRSF" id="PIRSF033563">
    <property type="entry name" value="UCP033563"/>
    <property type="match status" value="1"/>
</dbReference>
<evidence type="ECO:0000313" key="1">
    <source>
        <dbReference type="EMBL" id="EOW80571.1"/>
    </source>
</evidence>
<sequence length="410" mass="47467">MVQVRPFRAIRPKSNLASQIAELPYDVIDTNEARNLAKDNPYSYFHIDRSEIAFDDQMNPYAKEVYQKANEVLQQFLAEGWFVKEDKPCFYLYELTMAGRTQTGIAANTAIEDYVNDLIKKHEFTRPAKEEDRMNHIRYCDANTSPIFLSYREPEAMQQIVQAWKVQHAPIYDFEKYHQVHHRLWVIDDLAVIEQITAIFEQVNALYIADGHHRAASAVKVGLEKRENQTASAESEYFLSIIFPENELHILEYNRVINIVPPADFFQRLAEYFTVTPTTQIKAQQKGEFKLYYNQQWYTLTFNEALRPNDAVNGLDVAVLQKYVIEGIFGITDVRVDSRIDFVGGIRGSEELVRLVDSQKWQVAIAMYPTSMHDLLAVADAKQIMPPKSTWFEPKLLSGLLIHDLETRSK</sequence>
<comment type="caution">
    <text evidence="1">The sequence shown here is derived from an EMBL/GenBank/DDBJ whole genome shotgun (WGS) entry which is preliminary data.</text>
</comment>
<dbReference type="Pfam" id="PF06245">
    <property type="entry name" value="DUF1015"/>
    <property type="match status" value="1"/>
</dbReference>
<dbReference type="PANTHER" id="PTHR36454:SF1">
    <property type="entry name" value="DUF1015 DOMAIN-CONTAINING PROTEIN"/>
    <property type="match status" value="1"/>
</dbReference>
<proteinExistence type="predicted"/>
<dbReference type="InterPro" id="IPR008323">
    <property type="entry name" value="UCP033563"/>
</dbReference>